<feature type="transmembrane region" description="Helical" evidence="1">
    <location>
        <begin position="15"/>
        <end position="35"/>
    </location>
</feature>
<name>A0A133Y769_9FIRM</name>
<evidence type="ECO:0000313" key="2">
    <source>
        <dbReference type="EMBL" id="KXB39034.1"/>
    </source>
</evidence>
<proteinExistence type="predicted"/>
<dbReference type="EMBL" id="LSCV01000044">
    <property type="protein sequence ID" value="KXB39034.1"/>
    <property type="molecule type" value="Genomic_DNA"/>
</dbReference>
<evidence type="ECO:0000313" key="3">
    <source>
        <dbReference type="Proteomes" id="UP000070080"/>
    </source>
</evidence>
<reference evidence="3" key="1">
    <citation type="submission" date="2016-01" db="EMBL/GenBank/DDBJ databases">
        <authorList>
            <person name="Mitreva M."/>
            <person name="Pepin K.H."/>
            <person name="Mihindukulasuriya K.A."/>
            <person name="Fulton R."/>
            <person name="Fronick C."/>
            <person name="O'Laughlin M."/>
            <person name="Miner T."/>
            <person name="Herter B."/>
            <person name="Rosa B.A."/>
            <person name="Cordes M."/>
            <person name="Tomlinson C."/>
            <person name="Wollam A."/>
            <person name="Palsikar V.B."/>
            <person name="Mardis E.R."/>
            <person name="Wilson R.K."/>
        </authorList>
    </citation>
    <scope>NUCLEOTIDE SEQUENCE [LARGE SCALE GENOMIC DNA]</scope>
    <source>
        <strain evidence="3">KA00274</strain>
    </source>
</reference>
<dbReference type="AlphaFoldDB" id="A0A133Y769"/>
<gene>
    <name evidence="2" type="ORF">HMPREF1872_01356</name>
</gene>
<keyword evidence="1" id="KW-0812">Transmembrane</keyword>
<dbReference type="STRING" id="1497955.HMPREF1872_01356"/>
<dbReference type="PATRIC" id="fig|1497955.3.peg.1323"/>
<dbReference type="Proteomes" id="UP000070080">
    <property type="component" value="Unassembled WGS sequence"/>
</dbReference>
<protein>
    <submittedName>
        <fullName evidence="2">Uncharacterized protein</fullName>
    </submittedName>
</protein>
<comment type="caution">
    <text evidence="2">The sequence shown here is derived from an EMBL/GenBank/DDBJ whole genome shotgun (WGS) entry which is preliminary data.</text>
</comment>
<organism evidence="2 3">
    <name type="scientific">Amygdalobacter nucleatus</name>
    <dbReference type="NCBI Taxonomy" id="3029274"/>
    <lineage>
        <taxon>Bacteria</taxon>
        <taxon>Bacillati</taxon>
        <taxon>Bacillota</taxon>
        <taxon>Clostridia</taxon>
        <taxon>Eubacteriales</taxon>
        <taxon>Oscillospiraceae</taxon>
        <taxon>Amygdalobacter</taxon>
    </lineage>
</organism>
<dbReference type="OrthoDB" id="2083406at2"/>
<keyword evidence="1" id="KW-0472">Membrane</keyword>
<keyword evidence="1" id="KW-1133">Transmembrane helix</keyword>
<keyword evidence="3" id="KW-1185">Reference proteome</keyword>
<evidence type="ECO:0000256" key="1">
    <source>
        <dbReference type="SAM" id="Phobius"/>
    </source>
</evidence>
<accession>A0A133Y769</accession>
<sequence length="149" mass="16795">MKMEKYLEAFFSMGVYAYVVIAIFILAAVFSFVSIKMNKNALTKWLAVHPNAVKIELSSGNNVITQKQLYARVISGEAAIFNEKAKYIVCADPGDIVLEVTYTYTRPGVLHKNVTTTWGPAKVELNVERGKDYLLSFDKKEEQFKLSSK</sequence>